<dbReference type="AlphaFoldDB" id="A0A3S5ADQ3"/>
<proteinExistence type="predicted"/>
<reference evidence="2" key="1">
    <citation type="submission" date="2018-11" db="EMBL/GenBank/DDBJ databases">
        <authorList>
            <consortium name="Pathogen Informatics"/>
        </authorList>
    </citation>
    <scope>NUCLEOTIDE SEQUENCE</scope>
</reference>
<dbReference type="EMBL" id="CAAALY010050524">
    <property type="protein sequence ID" value="VEL21284.1"/>
    <property type="molecule type" value="Genomic_DNA"/>
</dbReference>
<keyword evidence="3" id="KW-1185">Reference proteome</keyword>
<feature type="region of interest" description="Disordered" evidence="1">
    <location>
        <begin position="41"/>
        <end position="65"/>
    </location>
</feature>
<dbReference type="Gene3D" id="2.10.25.10">
    <property type="entry name" value="Laminin"/>
    <property type="match status" value="1"/>
</dbReference>
<protein>
    <submittedName>
        <fullName evidence="2">Uncharacterized protein</fullName>
    </submittedName>
</protein>
<gene>
    <name evidence="2" type="ORF">PXEA_LOCUS14724</name>
</gene>
<organism evidence="2 3">
    <name type="scientific">Protopolystoma xenopodis</name>
    <dbReference type="NCBI Taxonomy" id="117903"/>
    <lineage>
        <taxon>Eukaryota</taxon>
        <taxon>Metazoa</taxon>
        <taxon>Spiralia</taxon>
        <taxon>Lophotrochozoa</taxon>
        <taxon>Platyhelminthes</taxon>
        <taxon>Monogenea</taxon>
        <taxon>Polyopisthocotylea</taxon>
        <taxon>Polystomatidea</taxon>
        <taxon>Polystomatidae</taxon>
        <taxon>Protopolystoma</taxon>
    </lineage>
</organism>
<accession>A0A3S5ADQ3</accession>
<sequence>MLPQEYANQESANSDPRDLSLFVHEAVTDLSPGSYGLVVLPPRDTSGLPTSNRLRRRNKASDDSSGRLIWVQPDGLYSAHISKSTSASPARGQLLPSASSYSIGQTNRLAGLMSVSRFAVSTLGHPCSGPGHAGCSHFCLTLPESGLTPGPLETRGGQEEIEEASFRRSWSSGFRCSCPKHFKLLSRELVTSLHGWPPQEMGRLDKKDSEFKGFSLPEGIDKNCVAVRQCIAPDLLCRFDATSLALRANRYVNCLFSINLYYFVFRVTHVLC</sequence>
<dbReference type="Proteomes" id="UP000784294">
    <property type="component" value="Unassembled WGS sequence"/>
</dbReference>
<evidence type="ECO:0000256" key="1">
    <source>
        <dbReference type="SAM" id="MobiDB-lite"/>
    </source>
</evidence>
<comment type="caution">
    <text evidence="2">The sequence shown here is derived from an EMBL/GenBank/DDBJ whole genome shotgun (WGS) entry which is preliminary data.</text>
</comment>
<evidence type="ECO:0000313" key="2">
    <source>
        <dbReference type="EMBL" id="VEL21284.1"/>
    </source>
</evidence>
<name>A0A3S5ADQ3_9PLAT</name>
<evidence type="ECO:0000313" key="3">
    <source>
        <dbReference type="Proteomes" id="UP000784294"/>
    </source>
</evidence>